<dbReference type="NCBIfam" id="TIGR00364">
    <property type="entry name" value="7-cyano-7-deazaguanine synthase QueC"/>
    <property type="match status" value="1"/>
</dbReference>
<dbReference type="PIRSF" id="PIRSF006293">
    <property type="entry name" value="ExsB"/>
    <property type="match status" value="1"/>
</dbReference>
<feature type="binding site" evidence="10">
    <location>
        <begin position="7"/>
        <end position="17"/>
    </location>
    <ligand>
        <name>ATP</name>
        <dbReference type="ChEBI" id="CHEBI:30616"/>
    </ligand>
</feature>
<keyword evidence="12" id="KW-1185">Reference proteome</keyword>
<dbReference type="EC" id="6.3.4.20" evidence="8 10"/>
<dbReference type="Pfam" id="PF06508">
    <property type="entry name" value="QueC"/>
    <property type="match status" value="1"/>
</dbReference>
<dbReference type="AlphaFoldDB" id="A0A0R1MI46"/>
<dbReference type="HAMAP" id="MF_01633">
    <property type="entry name" value="QueC"/>
    <property type="match status" value="1"/>
</dbReference>
<dbReference type="Proteomes" id="UP000051448">
    <property type="component" value="Unassembled WGS sequence"/>
</dbReference>
<dbReference type="CDD" id="cd01995">
    <property type="entry name" value="QueC-like"/>
    <property type="match status" value="1"/>
</dbReference>
<dbReference type="PATRIC" id="fig|1423759.3.peg.2126"/>
<evidence type="ECO:0000256" key="7">
    <source>
        <dbReference type="ARBA" id="ARBA00037993"/>
    </source>
</evidence>
<keyword evidence="10" id="KW-0671">Queuosine biosynthesis</keyword>
<sequence>MGQVVLLSGGMDSAVCLALAIRKYGKENIIALAFSYGQKHSREIQNAQNVANYFDVKIVVANIDAQIFQGSSSTLLQGNGPIEHRSYGEIIKESGEGTVDTYVPFRNGLMLSQAAALAYSQELAEVSYGAHSDDAAGSAYPDCSPLFFESMAKAISAGTGGNVTLVAPLIRNNKAGVVKMGIKLSVPFELTRSCYETDSVSCGQCGTCRDRIEAFKKNGLKDPIEYAIKIEWNKD</sequence>
<dbReference type="EMBL" id="AZDX01000007">
    <property type="protein sequence ID" value="KRL07257.1"/>
    <property type="molecule type" value="Genomic_DNA"/>
</dbReference>
<feature type="binding site" evidence="10">
    <location>
        <position position="205"/>
    </location>
    <ligand>
        <name>Zn(2+)</name>
        <dbReference type="ChEBI" id="CHEBI:29105"/>
    </ligand>
</feature>
<evidence type="ECO:0000256" key="5">
    <source>
        <dbReference type="ARBA" id="ARBA00022833"/>
    </source>
</evidence>
<dbReference type="InterPro" id="IPR014729">
    <property type="entry name" value="Rossmann-like_a/b/a_fold"/>
</dbReference>
<evidence type="ECO:0000313" key="11">
    <source>
        <dbReference type="EMBL" id="KRL07257.1"/>
    </source>
</evidence>
<dbReference type="PANTHER" id="PTHR42914:SF1">
    <property type="entry name" value="7-CYANO-7-DEAZAGUANINE SYNTHASE"/>
    <property type="match status" value="1"/>
</dbReference>
<evidence type="ECO:0000256" key="8">
    <source>
        <dbReference type="ARBA" id="ARBA00039149"/>
    </source>
</evidence>
<evidence type="ECO:0000256" key="4">
    <source>
        <dbReference type="ARBA" id="ARBA00022741"/>
    </source>
</evidence>
<keyword evidence="6 10" id="KW-0067">ATP-binding</keyword>
<feature type="binding site" evidence="10">
    <location>
        <position position="194"/>
    </location>
    <ligand>
        <name>Zn(2+)</name>
        <dbReference type="ChEBI" id="CHEBI:29105"/>
    </ligand>
</feature>
<dbReference type="OrthoDB" id="9789567at2"/>
<evidence type="ECO:0000256" key="3">
    <source>
        <dbReference type="ARBA" id="ARBA00022723"/>
    </source>
</evidence>
<keyword evidence="5 10" id="KW-0862">Zinc</keyword>
<dbReference type="Gene3D" id="3.40.50.620">
    <property type="entry name" value="HUPs"/>
    <property type="match status" value="1"/>
</dbReference>
<comment type="pathway">
    <text evidence="1 10">Purine metabolism; 7-cyano-7-deazaguanine biosynthesis.</text>
</comment>
<comment type="function">
    <text evidence="10">Catalyzes the ATP-dependent conversion of 7-carboxy-7-deazaguanine (CDG) to 7-cyano-7-deazaguanine (preQ(0)).</text>
</comment>
<keyword evidence="2 10" id="KW-0436">Ligase</keyword>
<dbReference type="PANTHER" id="PTHR42914">
    <property type="entry name" value="7-CYANO-7-DEAZAGUANINE SYNTHASE"/>
    <property type="match status" value="1"/>
</dbReference>
<dbReference type="InterPro" id="IPR018317">
    <property type="entry name" value="QueC"/>
</dbReference>
<evidence type="ECO:0000256" key="6">
    <source>
        <dbReference type="ARBA" id="ARBA00022840"/>
    </source>
</evidence>
<evidence type="ECO:0000256" key="10">
    <source>
        <dbReference type="HAMAP-Rule" id="MF_01633"/>
    </source>
</evidence>
<keyword evidence="3 10" id="KW-0479">Metal-binding</keyword>
<protein>
    <recommendedName>
        <fullName evidence="8 10">7-cyano-7-deazaguanine synthase</fullName>
        <ecNumber evidence="8 10">6.3.4.20</ecNumber>
    </recommendedName>
    <alternativeName>
        <fullName evidence="10">7-cyano-7-carbaguanine synthase</fullName>
    </alternativeName>
    <alternativeName>
        <fullName evidence="10">PreQ(0) synthase</fullName>
    </alternativeName>
    <alternativeName>
        <fullName evidence="10">Queuosine biosynthesis protein QueC</fullName>
    </alternativeName>
</protein>
<name>A0A0R1MI46_9LACO</name>
<comment type="catalytic activity">
    <reaction evidence="9 10">
        <text>7-carboxy-7-carbaguanine + NH4(+) + 2 ATP = 7-cyano-7-carbaguanine + 2 AMP + 2 diphosphate + 2 H(+)</text>
        <dbReference type="Rhea" id="RHEA:27982"/>
        <dbReference type="ChEBI" id="CHEBI:15378"/>
        <dbReference type="ChEBI" id="CHEBI:28938"/>
        <dbReference type="ChEBI" id="CHEBI:30616"/>
        <dbReference type="ChEBI" id="CHEBI:33019"/>
        <dbReference type="ChEBI" id="CHEBI:45075"/>
        <dbReference type="ChEBI" id="CHEBI:61036"/>
        <dbReference type="ChEBI" id="CHEBI:456215"/>
        <dbReference type="EC" id="6.3.4.20"/>
    </reaction>
</comment>
<dbReference type="SUPFAM" id="SSF52402">
    <property type="entry name" value="Adenine nucleotide alpha hydrolases-like"/>
    <property type="match status" value="1"/>
</dbReference>
<dbReference type="GO" id="GO:0016879">
    <property type="term" value="F:ligase activity, forming carbon-nitrogen bonds"/>
    <property type="evidence" value="ECO:0007669"/>
    <property type="project" value="UniProtKB-UniRule"/>
</dbReference>
<feature type="binding site" evidence="10">
    <location>
        <position position="202"/>
    </location>
    <ligand>
        <name>Zn(2+)</name>
        <dbReference type="ChEBI" id="CHEBI:29105"/>
    </ligand>
</feature>
<proteinExistence type="inferred from homology"/>
<dbReference type="GO" id="GO:0005524">
    <property type="term" value="F:ATP binding"/>
    <property type="evidence" value="ECO:0007669"/>
    <property type="project" value="UniProtKB-UniRule"/>
</dbReference>
<dbReference type="GO" id="GO:0008270">
    <property type="term" value="F:zinc ion binding"/>
    <property type="evidence" value="ECO:0007669"/>
    <property type="project" value="UniProtKB-UniRule"/>
</dbReference>
<dbReference type="UniPathway" id="UPA00391"/>
<reference evidence="11 12" key="1">
    <citation type="journal article" date="2015" name="Genome Announc.">
        <title>Expanding the biotechnology potential of lactobacilli through comparative genomics of 213 strains and associated genera.</title>
        <authorList>
            <person name="Sun Z."/>
            <person name="Harris H.M."/>
            <person name="McCann A."/>
            <person name="Guo C."/>
            <person name="Argimon S."/>
            <person name="Zhang W."/>
            <person name="Yang X."/>
            <person name="Jeffery I.B."/>
            <person name="Cooney J.C."/>
            <person name="Kagawa T.F."/>
            <person name="Liu W."/>
            <person name="Song Y."/>
            <person name="Salvetti E."/>
            <person name="Wrobel A."/>
            <person name="Rasinkangas P."/>
            <person name="Parkhill J."/>
            <person name="Rea M.C."/>
            <person name="O'Sullivan O."/>
            <person name="Ritari J."/>
            <person name="Douillard F.P."/>
            <person name="Paul Ross R."/>
            <person name="Yang R."/>
            <person name="Briner A.E."/>
            <person name="Felis G.E."/>
            <person name="de Vos W.M."/>
            <person name="Barrangou R."/>
            <person name="Klaenhammer T.R."/>
            <person name="Caufield P.W."/>
            <person name="Cui Y."/>
            <person name="Zhang H."/>
            <person name="O'Toole P.W."/>
        </authorList>
    </citation>
    <scope>NUCLEOTIDE SEQUENCE [LARGE SCALE GENOMIC DNA]</scope>
    <source>
        <strain evidence="11 12">DSM 19519</strain>
    </source>
</reference>
<dbReference type="STRING" id="1423759.FC92_GL002034"/>
<accession>A0A0R1MI46</accession>
<comment type="subunit">
    <text evidence="10">Homodimer.</text>
</comment>
<gene>
    <name evidence="10" type="primary">queC</name>
    <name evidence="11" type="ORF">FC92_GL002034</name>
</gene>
<feature type="binding site" evidence="10">
    <location>
        <position position="208"/>
    </location>
    <ligand>
        <name>Zn(2+)</name>
        <dbReference type="ChEBI" id="CHEBI:29105"/>
    </ligand>
</feature>
<dbReference type="GO" id="GO:0008616">
    <property type="term" value="P:tRNA queuosine(34) biosynthetic process"/>
    <property type="evidence" value="ECO:0007669"/>
    <property type="project" value="UniProtKB-UniRule"/>
</dbReference>
<dbReference type="RefSeq" id="WP_057869209.1">
    <property type="nucleotide sequence ID" value="NZ_AZDX01000007.1"/>
</dbReference>
<evidence type="ECO:0000256" key="9">
    <source>
        <dbReference type="ARBA" id="ARBA00047890"/>
    </source>
</evidence>
<evidence type="ECO:0000313" key="12">
    <source>
        <dbReference type="Proteomes" id="UP000051448"/>
    </source>
</evidence>
<evidence type="ECO:0000256" key="2">
    <source>
        <dbReference type="ARBA" id="ARBA00022598"/>
    </source>
</evidence>
<keyword evidence="4 10" id="KW-0547">Nucleotide-binding</keyword>
<dbReference type="GeneID" id="98311660"/>
<comment type="caution">
    <text evidence="11">The sequence shown here is derived from an EMBL/GenBank/DDBJ whole genome shotgun (WGS) entry which is preliminary data.</text>
</comment>
<comment type="similarity">
    <text evidence="7 10">Belongs to the QueC family.</text>
</comment>
<organism evidence="11 12">
    <name type="scientific">Liquorilactobacillus hordei DSM 19519</name>
    <dbReference type="NCBI Taxonomy" id="1423759"/>
    <lineage>
        <taxon>Bacteria</taxon>
        <taxon>Bacillati</taxon>
        <taxon>Bacillota</taxon>
        <taxon>Bacilli</taxon>
        <taxon>Lactobacillales</taxon>
        <taxon>Lactobacillaceae</taxon>
        <taxon>Liquorilactobacillus</taxon>
    </lineage>
</organism>
<evidence type="ECO:0000256" key="1">
    <source>
        <dbReference type="ARBA" id="ARBA00005061"/>
    </source>
</evidence>
<comment type="cofactor">
    <cofactor evidence="10">
        <name>Zn(2+)</name>
        <dbReference type="ChEBI" id="CHEBI:29105"/>
    </cofactor>
    <text evidence="10">Binds 1 zinc ion per subunit.</text>
</comment>